<dbReference type="Proteomes" id="UP000092154">
    <property type="component" value="Unassembled WGS sequence"/>
</dbReference>
<dbReference type="Gene3D" id="3.50.50.60">
    <property type="entry name" value="FAD/NAD(P)-binding domain"/>
    <property type="match status" value="1"/>
</dbReference>
<dbReference type="SUPFAM" id="SSF54373">
    <property type="entry name" value="FAD-linked reductases, C-terminal domain"/>
    <property type="match status" value="1"/>
</dbReference>
<proteinExistence type="inferred from homology"/>
<feature type="active site" description="Proton donor" evidence="5">
    <location>
        <position position="602"/>
    </location>
</feature>
<dbReference type="PIRSF" id="PIRSF000137">
    <property type="entry name" value="Alcohol_oxidase"/>
    <property type="match status" value="1"/>
</dbReference>
<dbReference type="SUPFAM" id="SSF51905">
    <property type="entry name" value="FAD/NAD(P)-binding domain"/>
    <property type="match status" value="1"/>
</dbReference>
<comment type="cofactor">
    <cofactor evidence="1 6">
        <name>FAD</name>
        <dbReference type="ChEBI" id="CHEBI:57692"/>
    </cofactor>
</comment>
<evidence type="ECO:0000256" key="2">
    <source>
        <dbReference type="ARBA" id="ARBA00010790"/>
    </source>
</evidence>
<keyword evidence="4 6" id="KW-0274">FAD</keyword>
<keyword evidence="3" id="KW-0285">Flavoprotein</keyword>
<dbReference type="Gene3D" id="3.30.560.10">
    <property type="entry name" value="Glucose Oxidase, domain 3"/>
    <property type="match status" value="1"/>
</dbReference>
<dbReference type="STRING" id="1314800.A0A1B7NCZ6"/>
<feature type="binding site" evidence="6">
    <location>
        <position position="316"/>
    </location>
    <ligand>
        <name>FAD</name>
        <dbReference type="ChEBI" id="CHEBI:57692"/>
    </ligand>
</feature>
<dbReference type="OrthoDB" id="269227at2759"/>
<evidence type="ECO:0000256" key="4">
    <source>
        <dbReference type="ARBA" id="ARBA00022827"/>
    </source>
</evidence>
<evidence type="ECO:0000313" key="10">
    <source>
        <dbReference type="Proteomes" id="UP000092154"/>
    </source>
</evidence>
<evidence type="ECO:0000256" key="5">
    <source>
        <dbReference type="PIRSR" id="PIRSR000137-1"/>
    </source>
</evidence>
<evidence type="ECO:0000256" key="7">
    <source>
        <dbReference type="SAM" id="Phobius"/>
    </source>
</evidence>
<name>A0A1B7NCZ6_9AGAM</name>
<dbReference type="PROSITE" id="PS00624">
    <property type="entry name" value="GMC_OXRED_2"/>
    <property type="match status" value="1"/>
</dbReference>
<evidence type="ECO:0000256" key="1">
    <source>
        <dbReference type="ARBA" id="ARBA00001974"/>
    </source>
</evidence>
<dbReference type="PANTHER" id="PTHR11552">
    <property type="entry name" value="GLUCOSE-METHANOL-CHOLINE GMC OXIDOREDUCTASE"/>
    <property type="match status" value="1"/>
</dbReference>
<evidence type="ECO:0000313" key="9">
    <source>
        <dbReference type="EMBL" id="OAX42699.1"/>
    </source>
</evidence>
<feature type="binding site" evidence="6">
    <location>
        <begin position="160"/>
        <end position="163"/>
    </location>
    <ligand>
        <name>FAD</name>
        <dbReference type="ChEBI" id="CHEBI:57692"/>
    </ligand>
</feature>
<dbReference type="PANTHER" id="PTHR11552:SF147">
    <property type="entry name" value="CHOLINE DEHYDROGENASE, MITOCHONDRIAL"/>
    <property type="match status" value="1"/>
</dbReference>
<evidence type="ECO:0000256" key="6">
    <source>
        <dbReference type="PIRSR" id="PIRSR000137-2"/>
    </source>
</evidence>
<keyword evidence="10" id="KW-1185">Reference proteome</keyword>
<feature type="transmembrane region" description="Helical" evidence="7">
    <location>
        <begin position="27"/>
        <end position="45"/>
    </location>
</feature>
<feature type="active site" description="Proton acceptor" evidence="5">
    <location>
        <position position="642"/>
    </location>
</feature>
<comment type="similarity">
    <text evidence="2">Belongs to the GMC oxidoreductase family.</text>
</comment>
<sequence length="665" mass="73124">MIHTDMFAKLFQLLDILKARTGTRTRLSVGVAAGVAVLTVILRLLTAKQPKLITDYAKVARKVDDNGLEFDEWDFIIVGGGTAGCVLASRLSEDPNLRVLLIEAGGSSKDVMLSKIPSAFGQLFRSPVDYHLYTEPQLYAGNKKKYWPRAKLLGGCSSMNAMVAQYGAPSDFDEWAEITGDESWSWNNFSKHVLHSPYIRKFEKYTPDPRFPDVDPLLRGADGPIEIGYNKHVWPGCKAFVEASMNLGIPFSPDFCTTKGTNGTNKFYGALTPIVNMAQIMTYINSKSTRVSTESAYLTDEVLARPNLKVVTYARVTRITFDTSTGVPRATGVEFASKSHKVGPKFRARATKEVIVSCGTVHSPQILMLSGIGPTAQLLHHNIHVVLDAPNVGANLVDHPAFNLRFNQKFGMSFNHLRPHNLRTTRLFIRDLLRYQLFGTGPIASNIGESAAFFRSDDPVLFSPAEYNHDIEDSSSGPDAPDLEILMCTAAAHSHNIPLGRDIDAYQMFVILLRPTSKGSLLLKSSDPWDHPLLDPSYLETKHDIDVLVRGIRAAFKIAHTAPMTSITDVQSTDPLLDHHFSRLSDAELADMVRDRVETVYHPIGTCSMGPDGVVDSDLRVKGTQGLRVCDASVFPKLVSGHPTGAVIATAEKLADAIKAHYCTK</sequence>
<keyword evidence="7" id="KW-0812">Transmembrane</keyword>
<dbReference type="EMBL" id="KV448151">
    <property type="protein sequence ID" value="OAX42699.1"/>
    <property type="molecule type" value="Genomic_DNA"/>
</dbReference>
<dbReference type="GO" id="GO:0050660">
    <property type="term" value="F:flavin adenine dinucleotide binding"/>
    <property type="evidence" value="ECO:0007669"/>
    <property type="project" value="InterPro"/>
</dbReference>
<dbReference type="Pfam" id="PF05199">
    <property type="entry name" value="GMC_oxred_C"/>
    <property type="match status" value="1"/>
</dbReference>
<gene>
    <name evidence="9" type="ORF">K503DRAFT_796914</name>
</gene>
<dbReference type="AlphaFoldDB" id="A0A1B7NCZ6"/>
<dbReference type="GO" id="GO:0016614">
    <property type="term" value="F:oxidoreductase activity, acting on CH-OH group of donors"/>
    <property type="evidence" value="ECO:0007669"/>
    <property type="project" value="InterPro"/>
</dbReference>
<dbReference type="InterPro" id="IPR036188">
    <property type="entry name" value="FAD/NAD-bd_sf"/>
</dbReference>
<dbReference type="InterPro" id="IPR000172">
    <property type="entry name" value="GMC_OxRdtase_N"/>
</dbReference>
<reference evidence="9 10" key="1">
    <citation type="submission" date="2016-06" db="EMBL/GenBank/DDBJ databases">
        <title>Comparative genomics of the ectomycorrhizal sister species Rhizopogon vinicolor and Rhizopogon vesiculosus (Basidiomycota: Boletales) reveals a divergence of the mating type B locus.</title>
        <authorList>
            <consortium name="DOE Joint Genome Institute"/>
            <person name="Mujic A.B."/>
            <person name="Kuo A."/>
            <person name="Tritt A."/>
            <person name="Lipzen A."/>
            <person name="Chen C."/>
            <person name="Johnson J."/>
            <person name="Sharma A."/>
            <person name="Barry K."/>
            <person name="Grigoriev I.V."/>
            <person name="Spatafora J.W."/>
        </authorList>
    </citation>
    <scope>NUCLEOTIDE SEQUENCE [LARGE SCALE GENOMIC DNA]</scope>
    <source>
        <strain evidence="9 10">AM-OR11-026</strain>
    </source>
</reference>
<evidence type="ECO:0000259" key="8">
    <source>
        <dbReference type="PROSITE" id="PS00624"/>
    </source>
</evidence>
<keyword evidence="7" id="KW-0472">Membrane</keyword>
<dbReference type="InParanoid" id="A0A1B7NCZ6"/>
<feature type="domain" description="Glucose-methanol-choline oxidoreductase N-terminal" evidence="8">
    <location>
        <begin position="359"/>
        <end position="373"/>
    </location>
</feature>
<protein>
    <submittedName>
        <fullName evidence="9">Alcohol oxidase</fullName>
    </submittedName>
</protein>
<organism evidence="9 10">
    <name type="scientific">Rhizopogon vinicolor AM-OR11-026</name>
    <dbReference type="NCBI Taxonomy" id="1314800"/>
    <lineage>
        <taxon>Eukaryota</taxon>
        <taxon>Fungi</taxon>
        <taxon>Dikarya</taxon>
        <taxon>Basidiomycota</taxon>
        <taxon>Agaricomycotina</taxon>
        <taxon>Agaricomycetes</taxon>
        <taxon>Agaricomycetidae</taxon>
        <taxon>Boletales</taxon>
        <taxon>Suillineae</taxon>
        <taxon>Rhizopogonaceae</taxon>
        <taxon>Rhizopogon</taxon>
    </lineage>
</organism>
<dbReference type="Pfam" id="PF00732">
    <property type="entry name" value="GMC_oxred_N"/>
    <property type="match status" value="1"/>
</dbReference>
<dbReference type="InterPro" id="IPR012132">
    <property type="entry name" value="GMC_OxRdtase"/>
</dbReference>
<evidence type="ECO:0000256" key="3">
    <source>
        <dbReference type="ARBA" id="ARBA00022630"/>
    </source>
</evidence>
<accession>A0A1B7NCZ6</accession>
<keyword evidence="7" id="KW-1133">Transmembrane helix</keyword>
<dbReference type="InterPro" id="IPR007867">
    <property type="entry name" value="GMC_OxRtase_C"/>
</dbReference>